<protein>
    <recommendedName>
        <fullName evidence="4">5'-nucleotidase</fullName>
    </recommendedName>
</protein>
<evidence type="ECO:0008006" key="4">
    <source>
        <dbReference type="Google" id="ProtNLM"/>
    </source>
</evidence>
<dbReference type="PANTHER" id="PTHR11575:SF24">
    <property type="entry name" value="5'-NUCLEOTIDASE"/>
    <property type="match status" value="1"/>
</dbReference>
<dbReference type="PANTHER" id="PTHR11575">
    <property type="entry name" value="5'-NUCLEOTIDASE-RELATED"/>
    <property type="match status" value="1"/>
</dbReference>
<dbReference type="RefSeq" id="WP_069382122.1">
    <property type="nucleotide sequence ID" value="NZ_CP017141.1"/>
</dbReference>
<feature type="chain" id="PRO_5009099026" description="5'-nucleotidase" evidence="1">
    <location>
        <begin position="30"/>
        <end position="311"/>
    </location>
</feature>
<accession>A0A1D7QP74</accession>
<dbReference type="EMBL" id="CP017141">
    <property type="protein sequence ID" value="AOM80464.1"/>
    <property type="molecule type" value="Genomic_DNA"/>
</dbReference>
<dbReference type="AlphaFoldDB" id="A0A1D7QP74"/>
<dbReference type="InterPro" id="IPR029052">
    <property type="entry name" value="Metallo-depent_PP-like"/>
</dbReference>
<reference evidence="2 3" key="1">
    <citation type="submission" date="2016-08" db="EMBL/GenBank/DDBJ databases">
        <authorList>
            <person name="Seilhamer J.J."/>
        </authorList>
    </citation>
    <scope>NUCLEOTIDE SEQUENCE [LARGE SCALE GENOMIC DNA]</scope>
    <source>
        <strain evidence="2 3">DX4</strain>
    </source>
</reference>
<dbReference type="Gene3D" id="3.60.21.10">
    <property type="match status" value="1"/>
</dbReference>
<sequence length="311" mass="33959">MESKRRSFLKNASILAGTALVSSPLSALAEVNKTIKSLANGHHLTVYHTGNLKGHLESNAEQLGGLREIHKLIERQEHSGLILDVGNFMGKVPAYEVISQMNRAGYHAAAIGANELSAGQEELAALLPDLSFPLVSCNYKFSNPALSAEVKTYVIIHFGRLKIGITGLAEKVQVEGLRFQDPYLSLNKVSAFLKTEKKCDFVICLSNLNAEDKSYSNIYLAGRSAYVDFIIGKNGTKVMSGAMISRNSKKEEVVLSQVGYDGIILGKTSFKWNDLKEKSGFSHQYLVAGLPLKNNEKQAGRMLHKMATANA</sequence>
<keyword evidence="1" id="KW-0732">Signal</keyword>
<dbReference type="GO" id="GO:0016787">
    <property type="term" value="F:hydrolase activity"/>
    <property type="evidence" value="ECO:0007669"/>
    <property type="project" value="InterPro"/>
</dbReference>
<gene>
    <name evidence="2" type="ORF">BFS30_26860</name>
</gene>
<dbReference type="InterPro" id="IPR006179">
    <property type="entry name" value="5_nucleotidase/apyrase"/>
</dbReference>
<name>A0A1D7QP74_9SPHI</name>
<dbReference type="PROSITE" id="PS51318">
    <property type="entry name" value="TAT"/>
    <property type="match status" value="1"/>
</dbReference>
<dbReference type="SUPFAM" id="SSF56300">
    <property type="entry name" value="Metallo-dependent phosphatases"/>
    <property type="match status" value="1"/>
</dbReference>
<evidence type="ECO:0000313" key="3">
    <source>
        <dbReference type="Proteomes" id="UP000094313"/>
    </source>
</evidence>
<dbReference type="GO" id="GO:0009166">
    <property type="term" value="P:nucleotide catabolic process"/>
    <property type="evidence" value="ECO:0007669"/>
    <property type="project" value="InterPro"/>
</dbReference>
<dbReference type="KEGG" id="psty:BFS30_26860"/>
<evidence type="ECO:0000313" key="2">
    <source>
        <dbReference type="EMBL" id="AOM80464.1"/>
    </source>
</evidence>
<organism evidence="2 3">
    <name type="scientific">Pedobacter steynii</name>
    <dbReference type="NCBI Taxonomy" id="430522"/>
    <lineage>
        <taxon>Bacteria</taxon>
        <taxon>Pseudomonadati</taxon>
        <taxon>Bacteroidota</taxon>
        <taxon>Sphingobacteriia</taxon>
        <taxon>Sphingobacteriales</taxon>
        <taxon>Sphingobacteriaceae</taxon>
        <taxon>Pedobacter</taxon>
    </lineage>
</organism>
<keyword evidence="3" id="KW-1185">Reference proteome</keyword>
<proteinExistence type="predicted"/>
<dbReference type="Proteomes" id="UP000094313">
    <property type="component" value="Chromosome"/>
</dbReference>
<evidence type="ECO:0000256" key="1">
    <source>
        <dbReference type="SAM" id="SignalP"/>
    </source>
</evidence>
<dbReference type="InterPro" id="IPR006311">
    <property type="entry name" value="TAT_signal"/>
</dbReference>
<dbReference type="OrthoDB" id="9775118at2"/>
<feature type="signal peptide" evidence="1">
    <location>
        <begin position="1"/>
        <end position="29"/>
    </location>
</feature>